<dbReference type="SUPFAM" id="SSF51735">
    <property type="entry name" value="NAD(P)-binding Rossmann-fold domains"/>
    <property type="match status" value="1"/>
</dbReference>
<keyword evidence="9" id="KW-1185">Reference proteome</keyword>
<dbReference type="InterPro" id="IPR042518">
    <property type="entry name" value="SirC_C"/>
</dbReference>
<dbReference type="InterPro" id="IPR028161">
    <property type="entry name" value="Met8-like"/>
</dbReference>
<organism evidence="8 9">
    <name type="scientific">Reticulibacter mediterranei</name>
    <dbReference type="NCBI Taxonomy" id="2778369"/>
    <lineage>
        <taxon>Bacteria</taxon>
        <taxon>Bacillati</taxon>
        <taxon>Chloroflexota</taxon>
        <taxon>Ktedonobacteria</taxon>
        <taxon>Ktedonobacterales</taxon>
        <taxon>Reticulibacteraceae</taxon>
        <taxon>Reticulibacter</taxon>
    </lineage>
</organism>
<protein>
    <recommendedName>
        <fullName evidence="2">precorrin-2 dehydrogenase</fullName>
        <ecNumber evidence="2">1.3.1.76</ecNumber>
    </recommendedName>
</protein>
<dbReference type="InterPro" id="IPR028281">
    <property type="entry name" value="Sirohaem_synthase_central"/>
</dbReference>
<keyword evidence="5" id="KW-0627">Porphyrin biosynthesis</keyword>
<dbReference type="EMBL" id="BNJK01000001">
    <property type="protein sequence ID" value="GHO94934.1"/>
    <property type="molecule type" value="Genomic_DNA"/>
</dbReference>
<dbReference type="Proteomes" id="UP000597444">
    <property type="component" value="Unassembled WGS sequence"/>
</dbReference>
<reference evidence="8" key="1">
    <citation type="submission" date="2020-10" db="EMBL/GenBank/DDBJ databases">
        <title>Taxonomic study of unclassified bacteria belonging to the class Ktedonobacteria.</title>
        <authorList>
            <person name="Yabe S."/>
            <person name="Wang C.M."/>
            <person name="Zheng Y."/>
            <person name="Sakai Y."/>
            <person name="Cavaletti L."/>
            <person name="Monciardini P."/>
            <person name="Donadio S."/>
        </authorList>
    </citation>
    <scope>NUCLEOTIDE SEQUENCE</scope>
    <source>
        <strain evidence="8">ID150040</strain>
    </source>
</reference>
<evidence type="ECO:0000256" key="4">
    <source>
        <dbReference type="ARBA" id="ARBA00023027"/>
    </source>
</evidence>
<dbReference type="PANTHER" id="PTHR35330:SF1">
    <property type="entry name" value="SIROHEME BIOSYNTHESIS PROTEIN MET8"/>
    <property type="match status" value="1"/>
</dbReference>
<evidence type="ECO:0000313" key="9">
    <source>
        <dbReference type="Proteomes" id="UP000597444"/>
    </source>
</evidence>
<dbReference type="Pfam" id="PF14824">
    <property type="entry name" value="Sirohm_synth_M"/>
    <property type="match status" value="1"/>
</dbReference>
<gene>
    <name evidence="8" type="ORF">KSF_049820</name>
</gene>
<evidence type="ECO:0000256" key="6">
    <source>
        <dbReference type="ARBA" id="ARBA00047561"/>
    </source>
</evidence>
<dbReference type="RefSeq" id="WP_220205641.1">
    <property type="nucleotide sequence ID" value="NZ_BNJK01000001.1"/>
</dbReference>
<dbReference type="AlphaFoldDB" id="A0A8J3IGA5"/>
<evidence type="ECO:0000259" key="7">
    <source>
        <dbReference type="Pfam" id="PF14824"/>
    </source>
</evidence>
<dbReference type="PANTHER" id="PTHR35330">
    <property type="entry name" value="SIROHEME BIOSYNTHESIS PROTEIN MET8"/>
    <property type="match status" value="1"/>
</dbReference>
<dbReference type="GO" id="GO:0004325">
    <property type="term" value="F:ferrochelatase activity"/>
    <property type="evidence" value="ECO:0007669"/>
    <property type="project" value="InterPro"/>
</dbReference>
<dbReference type="Gene3D" id="3.40.50.720">
    <property type="entry name" value="NAD(P)-binding Rossmann-like Domain"/>
    <property type="match status" value="1"/>
</dbReference>
<comment type="caution">
    <text evidence="8">The sequence shown here is derived from an EMBL/GenBank/DDBJ whole genome shotgun (WGS) entry which is preliminary data.</text>
</comment>
<keyword evidence="3" id="KW-0560">Oxidoreductase</keyword>
<accession>A0A8J3IGA5</accession>
<evidence type="ECO:0000313" key="8">
    <source>
        <dbReference type="EMBL" id="GHO94934.1"/>
    </source>
</evidence>
<dbReference type="SUPFAM" id="SSF75615">
    <property type="entry name" value="Siroheme synthase middle domains-like"/>
    <property type="match status" value="1"/>
</dbReference>
<dbReference type="InterPro" id="IPR006367">
    <property type="entry name" value="Sirohaem_synthase_N"/>
</dbReference>
<dbReference type="Gene3D" id="1.10.8.610">
    <property type="entry name" value="SirC, precorrin-2 dehydrogenase, C-terminal helical domain-like"/>
    <property type="match status" value="1"/>
</dbReference>
<evidence type="ECO:0000256" key="5">
    <source>
        <dbReference type="ARBA" id="ARBA00023244"/>
    </source>
</evidence>
<comment type="catalytic activity">
    <reaction evidence="6">
        <text>precorrin-2 + NAD(+) = sirohydrochlorin + NADH + 2 H(+)</text>
        <dbReference type="Rhea" id="RHEA:15613"/>
        <dbReference type="ChEBI" id="CHEBI:15378"/>
        <dbReference type="ChEBI" id="CHEBI:57540"/>
        <dbReference type="ChEBI" id="CHEBI:57945"/>
        <dbReference type="ChEBI" id="CHEBI:58351"/>
        <dbReference type="ChEBI" id="CHEBI:58827"/>
        <dbReference type="EC" id="1.3.1.76"/>
    </reaction>
</comment>
<evidence type="ECO:0000256" key="2">
    <source>
        <dbReference type="ARBA" id="ARBA00012400"/>
    </source>
</evidence>
<evidence type="ECO:0000256" key="1">
    <source>
        <dbReference type="ARBA" id="ARBA00005010"/>
    </source>
</evidence>
<dbReference type="EC" id="1.3.1.76" evidence="2"/>
<evidence type="ECO:0000256" key="3">
    <source>
        <dbReference type="ARBA" id="ARBA00023002"/>
    </source>
</evidence>
<feature type="domain" description="Siroheme synthase central" evidence="7">
    <location>
        <begin position="120"/>
        <end position="146"/>
    </location>
</feature>
<sequence length="231" mass="25708">MPKYYPIMLDVRGREAIVIGGDALAAEKAAALFRSGARVTAISPTFSAELQEQAVRQEVTLLSKAYEPGDLARAFVVIAATNDPQIIEQIWQETQERGQLVNIVDVPARCNFILPSIMRRGQLTIAVSTEGASPSLAKRIRQQLEDTFPPAYDRYMQLATVARTLLRERKDISYDQRDQFFGDFFTSEILHLLSVGNEQEALTITVQLLKQHGVATTTTTLATRLAERGLQ</sequence>
<dbReference type="NCBIfam" id="TIGR01470">
    <property type="entry name" value="cysG_Nterm"/>
    <property type="match status" value="1"/>
</dbReference>
<dbReference type="GO" id="GO:0019354">
    <property type="term" value="P:siroheme biosynthetic process"/>
    <property type="evidence" value="ECO:0007669"/>
    <property type="project" value="UniProtKB-UniPathway"/>
</dbReference>
<dbReference type="InterPro" id="IPR036291">
    <property type="entry name" value="NAD(P)-bd_dom_sf"/>
</dbReference>
<name>A0A8J3IGA5_9CHLR</name>
<dbReference type="GO" id="GO:0043115">
    <property type="term" value="F:precorrin-2 dehydrogenase activity"/>
    <property type="evidence" value="ECO:0007669"/>
    <property type="project" value="UniProtKB-EC"/>
</dbReference>
<proteinExistence type="predicted"/>
<comment type="pathway">
    <text evidence="1">Porphyrin-containing compound metabolism; siroheme biosynthesis; sirohydrochlorin from precorrin-2: step 1/1.</text>
</comment>
<dbReference type="Pfam" id="PF13241">
    <property type="entry name" value="NAD_binding_7"/>
    <property type="match status" value="1"/>
</dbReference>
<keyword evidence="4" id="KW-0520">NAD</keyword>
<dbReference type="UniPathway" id="UPA00262">
    <property type="reaction ID" value="UER00222"/>
</dbReference>